<sequence length="172" mass="19041">MNKCVFLDRDGVLNVERGEYTYKTSDFVVEIGVAESLNKLKAAGFLLIVITNQAGIAKGLYEKEDVLKCHQKLQSETGNQIDALYYSPYHPLQTESLTRKPDSLMFEKAIAKFNIDPAQSWMIGDKERDIVPANKLGIQGILISDLNDESLATAICSTLPEAAEIILNSDQS</sequence>
<accession>A0AAE3XLY4</accession>
<organism evidence="12 13">
    <name type="scientific">Aureibacter tunicatorum</name>
    <dbReference type="NCBI Taxonomy" id="866807"/>
    <lineage>
        <taxon>Bacteria</taxon>
        <taxon>Pseudomonadati</taxon>
        <taxon>Bacteroidota</taxon>
        <taxon>Cytophagia</taxon>
        <taxon>Cytophagales</taxon>
        <taxon>Persicobacteraceae</taxon>
        <taxon>Aureibacter</taxon>
    </lineage>
</organism>
<dbReference type="PANTHER" id="PTHR42891:SF1">
    <property type="entry name" value="D-GLYCERO-BETA-D-MANNO-HEPTOSE-1,7-BISPHOSPHATE 7-PHOSPHATASE"/>
    <property type="match status" value="1"/>
</dbReference>
<evidence type="ECO:0000256" key="7">
    <source>
        <dbReference type="PIRNR" id="PIRNR004682"/>
    </source>
</evidence>
<evidence type="ECO:0000256" key="8">
    <source>
        <dbReference type="PIRSR" id="PIRSR004682-1"/>
    </source>
</evidence>
<keyword evidence="2 7" id="KW-0963">Cytoplasm</keyword>
<dbReference type="Pfam" id="PF13242">
    <property type="entry name" value="Hydrolase_like"/>
    <property type="match status" value="1"/>
</dbReference>
<feature type="site" description="Stabilizes the phosphoryl group" evidence="10">
    <location>
        <position position="100"/>
    </location>
</feature>
<dbReference type="GO" id="GO:0016791">
    <property type="term" value="F:phosphatase activity"/>
    <property type="evidence" value="ECO:0007669"/>
    <property type="project" value="InterPro"/>
</dbReference>
<evidence type="ECO:0000256" key="6">
    <source>
        <dbReference type="ARBA" id="ARBA00031828"/>
    </source>
</evidence>
<dbReference type="AlphaFoldDB" id="A0AAE3XLY4"/>
<evidence type="ECO:0000256" key="11">
    <source>
        <dbReference type="PIRSR" id="PIRSR004682-4"/>
    </source>
</evidence>
<dbReference type="RefSeq" id="WP_309937687.1">
    <property type="nucleotide sequence ID" value="NZ_AP025305.1"/>
</dbReference>
<dbReference type="GO" id="GO:0005975">
    <property type="term" value="P:carbohydrate metabolic process"/>
    <property type="evidence" value="ECO:0007669"/>
    <property type="project" value="InterPro"/>
</dbReference>
<reference evidence="12" key="1">
    <citation type="submission" date="2023-07" db="EMBL/GenBank/DDBJ databases">
        <title>Genomic Encyclopedia of Type Strains, Phase IV (KMG-IV): sequencing the most valuable type-strain genomes for metagenomic binning, comparative biology and taxonomic classification.</title>
        <authorList>
            <person name="Goeker M."/>
        </authorList>
    </citation>
    <scope>NUCLEOTIDE SEQUENCE</scope>
    <source>
        <strain evidence="12">DSM 26174</strain>
    </source>
</reference>
<name>A0AAE3XLY4_9BACT</name>
<feature type="binding site" evidence="11">
    <location>
        <position position="10"/>
    </location>
    <ligand>
        <name>Mg(2+)</name>
        <dbReference type="ChEBI" id="CHEBI:18420"/>
    </ligand>
</feature>
<keyword evidence="3 11" id="KW-0479">Metal-binding</keyword>
<dbReference type="InterPro" id="IPR006543">
    <property type="entry name" value="Histidinol-phos"/>
</dbReference>
<feature type="binding site" evidence="9">
    <location>
        <position position="126"/>
    </location>
    <ligand>
        <name>substrate</name>
    </ligand>
</feature>
<evidence type="ECO:0000256" key="10">
    <source>
        <dbReference type="PIRSR" id="PIRSR004682-3"/>
    </source>
</evidence>
<evidence type="ECO:0000256" key="1">
    <source>
        <dbReference type="ARBA" id="ARBA00004496"/>
    </source>
</evidence>
<feature type="active site" description="Proton donor" evidence="8">
    <location>
        <position position="10"/>
    </location>
</feature>
<dbReference type="Gene3D" id="3.40.50.1000">
    <property type="entry name" value="HAD superfamily/HAD-like"/>
    <property type="match status" value="1"/>
</dbReference>
<evidence type="ECO:0000313" key="12">
    <source>
        <dbReference type="EMBL" id="MDR6238216.1"/>
    </source>
</evidence>
<dbReference type="EC" id="3.1.3.-" evidence="7"/>
<dbReference type="InterPro" id="IPR004446">
    <property type="entry name" value="Heptose_bisP_phosphatase"/>
</dbReference>
<dbReference type="InterPro" id="IPR006549">
    <property type="entry name" value="HAD-SF_hydro_IIIA"/>
</dbReference>
<feature type="binding site" evidence="9">
    <location>
        <begin position="99"/>
        <end position="100"/>
    </location>
    <ligand>
        <name>substrate</name>
    </ligand>
</feature>
<feature type="binding site" evidence="9">
    <location>
        <begin position="51"/>
        <end position="54"/>
    </location>
    <ligand>
        <name>substrate</name>
    </ligand>
</feature>
<evidence type="ECO:0000256" key="5">
    <source>
        <dbReference type="ARBA" id="ARBA00023277"/>
    </source>
</evidence>
<feature type="binding site" evidence="9">
    <location>
        <begin position="16"/>
        <end position="20"/>
    </location>
    <ligand>
        <name>substrate</name>
    </ligand>
</feature>
<feature type="binding site" evidence="11">
    <location>
        <position position="126"/>
    </location>
    <ligand>
        <name>Mg(2+)</name>
        <dbReference type="ChEBI" id="CHEBI:18420"/>
    </ligand>
</feature>
<dbReference type="SUPFAM" id="SSF56784">
    <property type="entry name" value="HAD-like"/>
    <property type="match status" value="1"/>
</dbReference>
<dbReference type="EMBL" id="JAVDQD010000001">
    <property type="protein sequence ID" value="MDR6238216.1"/>
    <property type="molecule type" value="Genomic_DNA"/>
</dbReference>
<gene>
    <name evidence="12" type="ORF">HNQ88_001192</name>
</gene>
<evidence type="ECO:0000256" key="3">
    <source>
        <dbReference type="ARBA" id="ARBA00022723"/>
    </source>
</evidence>
<feature type="site" description="Stabilizes the phosphoryl group" evidence="10">
    <location>
        <position position="51"/>
    </location>
</feature>
<dbReference type="GO" id="GO:0046872">
    <property type="term" value="F:metal ion binding"/>
    <property type="evidence" value="ECO:0007669"/>
    <property type="project" value="UniProtKB-KW"/>
</dbReference>
<evidence type="ECO:0000313" key="13">
    <source>
        <dbReference type="Proteomes" id="UP001185092"/>
    </source>
</evidence>
<proteinExistence type="inferred from homology"/>
<dbReference type="NCBIfam" id="TIGR01656">
    <property type="entry name" value="Histidinol-ppas"/>
    <property type="match status" value="1"/>
</dbReference>
<dbReference type="GO" id="GO:0005737">
    <property type="term" value="C:cytoplasm"/>
    <property type="evidence" value="ECO:0007669"/>
    <property type="project" value="UniProtKB-SubCell"/>
</dbReference>
<keyword evidence="4 7" id="KW-0378">Hydrolase</keyword>
<dbReference type="InterPro" id="IPR036412">
    <property type="entry name" value="HAD-like_sf"/>
</dbReference>
<keyword evidence="11" id="KW-0460">Magnesium</keyword>
<evidence type="ECO:0000256" key="2">
    <source>
        <dbReference type="ARBA" id="ARBA00022490"/>
    </source>
</evidence>
<feature type="binding site" evidence="11">
    <location>
        <position position="125"/>
    </location>
    <ligand>
        <name>Mg(2+)</name>
        <dbReference type="ChEBI" id="CHEBI:18420"/>
    </ligand>
</feature>
<protein>
    <recommendedName>
        <fullName evidence="6 7">D,D-heptose 1,7-bisphosphate phosphatase</fullName>
        <ecNumber evidence="7">3.1.3.-</ecNumber>
    </recommendedName>
</protein>
<dbReference type="NCBIfam" id="TIGR01662">
    <property type="entry name" value="HAD-SF-IIIA"/>
    <property type="match status" value="1"/>
</dbReference>
<feature type="binding site" evidence="9">
    <location>
        <begin position="8"/>
        <end position="10"/>
    </location>
    <ligand>
        <name>substrate</name>
    </ligand>
</feature>
<keyword evidence="13" id="KW-1185">Reference proteome</keyword>
<feature type="binding site" evidence="11">
    <location>
        <position position="8"/>
    </location>
    <ligand>
        <name>Mg(2+)</name>
        <dbReference type="ChEBI" id="CHEBI:18420"/>
    </ligand>
</feature>
<comment type="subcellular location">
    <subcellularLocation>
        <location evidence="1 7">Cytoplasm</location>
    </subcellularLocation>
</comment>
<dbReference type="Proteomes" id="UP001185092">
    <property type="component" value="Unassembled WGS sequence"/>
</dbReference>
<dbReference type="CDD" id="cd07503">
    <property type="entry name" value="HAD_HisB-N"/>
    <property type="match status" value="1"/>
</dbReference>
<dbReference type="PANTHER" id="PTHR42891">
    <property type="entry name" value="D-GLYCERO-BETA-D-MANNO-HEPTOSE-1,7-BISPHOSPHATE 7-PHOSPHATASE"/>
    <property type="match status" value="1"/>
</dbReference>
<dbReference type="InterPro" id="IPR023214">
    <property type="entry name" value="HAD_sf"/>
</dbReference>
<comment type="similarity">
    <text evidence="7">Belongs to the gmhB family.</text>
</comment>
<feature type="active site" description="Nucleophile" evidence="8">
    <location>
        <position position="8"/>
    </location>
</feature>
<feature type="site" description="Contributes to substrate recognition" evidence="10">
    <location>
        <position position="99"/>
    </location>
</feature>
<comment type="cofactor">
    <cofactor evidence="11">
        <name>Mg(2+)</name>
        <dbReference type="ChEBI" id="CHEBI:18420"/>
    </cofactor>
</comment>
<comment type="caution">
    <text evidence="12">The sequence shown here is derived from an EMBL/GenBank/DDBJ whole genome shotgun (WGS) entry which is preliminary data.</text>
</comment>
<dbReference type="PIRSF" id="PIRSF004682">
    <property type="entry name" value="GmhB"/>
    <property type="match status" value="1"/>
</dbReference>
<evidence type="ECO:0000256" key="4">
    <source>
        <dbReference type="ARBA" id="ARBA00022801"/>
    </source>
</evidence>
<evidence type="ECO:0000256" key="9">
    <source>
        <dbReference type="PIRSR" id="PIRSR004682-2"/>
    </source>
</evidence>
<keyword evidence="5 7" id="KW-0119">Carbohydrate metabolism</keyword>